<organism evidence="1 2">
    <name type="scientific">Aureispira anguillae</name>
    <dbReference type="NCBI Taxonomy" id="2864201"/>
    <lineage>
        <taxon>Bacteria</taxon>
        <taxon>Pseudomonadati</taxon>
        <taxon>Bacteroidota</taxon>
        <taxon>Saprospiria</taxon>
        <taxon>Saprospirales</taxon>
        <taxon>Saprospiraceae</taxon>
        <taxon>Aureispira</taxon>
    </lineage>
</organism>
<evidence type="ECO:0000313" key="1">
    <source>
        <dbReference type="EMBL" id="BDS12452.1"/>
    </source>
</evidence>
<evidence type="ECO:0000313" key="2">
    <source>
        <dbReference type="Proteomes" id="UP001060919"/>
    </source>
</evidence>
<sequence length="528" mass="62376">MATGKKLHELVLSLSPNEKRHFRLKGSVQSGKRNYLLLFDALEQLTKEAYSRDALTQALKGKLPIKDLHVTENYLYQRILESLRAYHEQRSIDAQLFNQLHNAAILENKGLYELSVKMLSSARKTVEKSSCNSLLIEILKRQARNIAAMQTQKLQEKTDAICNDLVVQAKLLKEEAEYFSLNQTSFVRYRKWKLARHQDEKQFVHNILKNKLIKNKPSKGSFYAQYLRHNTRNNCYSLLGQFEDACSEVEQIVQLWNANTKIKHQQLSLYIIQLSNLINQKNKLKDFEAVTDLLAQLKNIKTKTYDEKAEQFQNYYFQKLAFHLNQLDFPSILELIPTIEAGLATYKDKINRARRLAFYYNITVAYFISECYEKVIHWLFKIQKIQRINEPRKDIQQFSRILYLAICYKIQTDEGLKHLLKSAYQEEQNKDFFPFFKQTATEDLENVLRRIDRKNDYVAPLHSFEKIVLKYFKILLGIIPGSREEKHIFKMFKTELLALSEEQKKVLGFEEFLLWIDLVYTKSTQHHF</sequence>
<dbReference type="KEGG" id="aup:AsAng_0031750"/>
<dbReference type="EMBL" id="AP026867">
    <property type="protein sequence ID" value="BDS12452.1"/>
    <property type="molecule type" value="Genomic_DNA"/>
</dbReference>
<keyword evidence="2" id="KW-1185">Reference proteome</keyword>
<dbReference type="AlphaFoldDB" id="A0A915YFZ7"/>
<gene>
    <name evidence="1" type="ORF">AsAng_0031750</name>
</gene>
<reference evidence="1" key="1">
    <citation type="submission" date="2022-09" db="EMBL/GenBank/DDBJ databases">
        <title>Aureispira anguillicida sp. nov., isolated from Leptocephalus of Japanese eel Anguilla japonica.</title>
        <authorList>
            <person name="Yuasa K."/>
            <person name="Mekata T."/>
            <person name="Ikunari K."/>
        </authorList>
    </citation>
    <scope>NUCLEOTIDE SEQUENCE</scope>
    <source>
        <strain evidence="1">EL160426</strain>
    </source>
</reference>
<protein>
    <submittedName>
        <fullName evidence="1">Uncharacterized protein</fullName>
    </submittedName>
</protein>
<name>A0A915YFZ7_9BACT</name>
<proteinExistence type="predicted"/>
<dbReference type="Proteomes" id="UP001060919">
    <property type="component" value="Chromosome"/>
</dbReference>
<dbReference type="RefSeq" id="WP_264793521.1">
    <property type="nucleotide sequence ID" value="NZ_AP026867.1"/>
</dbReference>
<accession>A0A915YFZ7</accession>